<dbReference type="Gene3D" id="3.40.50.300">
    <property type="entry name" value="P-loop containing nucleotide triphosphate hydrolases"/>
    <property type="match status" value="1"/>
</dbReference>
<evidence type="ECO:0000256" key="2">
    <source>
        <dbReference type="ARBA" id="ARBA00022448"/>
    </source>
</evidence>
<dbReference type="InterPro" id="IPR027417">
    <property type="entry name" value="P-loop_NTPase"/>
</dbReference>
<comment type="similarity">
    <text evidence="1">Belongs to the ABC transporter superfamily.</text>
</comment>
<dbReference type="Pfam" id="PF00005">
    <property type="entry name" value="ABC_tran"/>
    <property type="match status" value="1"/>
</dbReference>
<evidence type="ECO:0000256" key="5">
    <source>
        <dbReference type="SAM" id="MobiDB-lite"/>
    </source>
</evidence>
<dbReference type="SMART" id="SM00382">
    <property type="entry name" value="AAA"/>
    <property type="match status" value="1"/>
</dbReference>
<dbReference type="PROSITE" id="PS50893">
    <property type="entry name" value="ABC_TRANSPORTER_2"/>
    <property type="match status" value="1"/>
</dbReference>
<dbReference type="InterPro" id="IPR003593">
    <property type="entry name" value="AAA+_ATPase"/>
</dbReference>
<dbReference type="PANTHER" id="PTHR43117">
    <property type="entry name" value="OSMOPROTECTANT IMPORT ATP-BINDING PROTEIN OSMV"/>
    <property type="match status" value="1"/>
</dbReference>
<keyword evidence="3" id="KW-0547">Nucleotide-binding</keyword>
<keyword evidence="8" id="KW-1185">Reference proteome</keyword>
<evidence type="ECO:0000313" key="7">
    <source>
        <dbReference type="EMBL" id="UOG76981.1"/>
    </source>
</evidence>
<evidence type="ECO:0000256" key="1">
    <source>
        <dbReference type="ARBA" id="ARBA00005417"/>
    </source>
</evidence>
<reference evidence="7 8" key="1">
    <citation type="submission" date="2022-03" db="EMBL/GenBank/DDBJ databases">
        <title>Hymenobactersp. isolated from the air.</title>
        <authorList>
            <person name="Won M."/>
            <person name="Kwon S.-W."/>
        </authorList>
    </citation>
    <scope>NUCLEOTIDE SEQUENCE [LARGE SCALE GENOMIC DNA]</scope>
    <source>
        <strain evidence="7 8">KACC 21982</strain>
    </source>
</reference>
<evidence type="ECO:0000256" key="4">
    <source>
        <dbReference type="ARBA" id="ARBA00022840"/>
    </source>
</evidence>
<proteinExistence type="inferred from homology"/>
<accession>A0ABY4D3W5</accession>
<feature type="compositionally biased region" description="Low complexity" evidence="5">
    <location>
        <begin position="313"/>
        <end position="326"/>
    </location>
</feature>
<protein>
    <submittedName>
        <fullName evidence="7">ATP-binding cassette domain-containing protein</fullName>
    </submittedName>
</protein>
<dbReference type="RefSeq" id="WP_243802358.1">
    <property type="nucleotide sequence ID" value="NZ_CP094669.1"/>
</dbReference>
<dbReference type="InterPro" id="IPR017871">
    <property type="entry name" value="ABC_transporter-like_CS"/>
</dbReference>
<dbReference type="InterPro" id="IPR003439">
    <property type="entry name" value="ABC_transporter-like_ATP-bd"/>
</dbReference>
<feature type="region of interest" description="Disordered" evidence="5">
    <location>
        <begin position="306"/>
        <end position="326"/>
    </location>
</feature>
<dbReference type="PROSITE" id="PS00211">
    <property type="entry name" value="ABC_TRANSPORTER_1"/>
    <property type="match status" value="1"/>
</dbReference>
<sequence length="380" mass="41313">MPHSQPVIRARGLSKRYGPHAVVQDISFDLLAGETLVLLGPSGCGKTTLLKTLNRLVEPDAGTVEVQGQDVRAQRPEELRRGIGYVIQQVGLLPHLTVAENVAVVPKLLGHPAAQIQARTEALLTRLHLAPERYANQYPRQLSGGQQQRVGLARALAANPPIILLDEPFGALDPITRAGIRREFRELDELRQKTVVLVTHDVTEAFELADRIMLLDGGQVQQLGTPRELLFQPANDFVRRFFEAERLTLQLRTLQLDDLLIDLARSNDSEHINNLKSNQNIIQSNVTVQEALELLSAPLEARRAATTAHKTPAASSSAGAVSSTAPASEELASSPVLWIQHLANKATEQGPPAAASPLVPVTLPALMAAFGQAVQRLQRP</sequence>
<evidence type="ECO:0000259" key="6">
    <source>
        <dbReference type="PROSITE" id="PS50893"/>
    </source>
</evidence>
<dbReference type="Proteomes" id="UP000831113">
    <property type="component" value="Chromosome"/>
</dbReference>
<keyword evidence="2" id="KW-0813">Transport</keyword>
<organism evidence="7 8">
    <name type="scientific">Hymenobacter tibetensis</name>
    <dbReference type="NCBI Taxonomy" id="497967"/>
    <lineage>
        <taxon>Bacteria</taxon>
        <taxon>Pseudomonadati</taxon>
        <taxon>Bacteroidota</taxon>
        <taxon>Cytophagia</taxon>
        <taxon>Cytophagales</taxon>
        <taxon>Hymenobacteraceae</taxon>
        <taxon>Hymenobacter</taxon>
    </lineage>
</organism>
<dbReference type="PANTHER" id="PTHR43117:SF4">
    <property type="entry name" value="OSMOPROTECTANT IMPORT ATP-BINDING PROTEIN OSMV"/>
    <property type="match status" value="1"/>
</dbReference>
<evidence type="ECO:0000256" key="3">
    <source>
        <dbReference type="ARBA" id="ARBA00022741"/>
    </source>
</evidence>
<dbReference type="EMBL" id="CP094669">
    <property type="protein sequence ID" value="UOG76981.1"/>
    <property type="molecule type" value="Genomic_DNA"/>
</dbReference>
<dbReference type="GO" id="GO:0005524">
    <property type="term" value="F:ATP binding"/>
    <property type="evidence" value="ECO:0007669"/>
    <property type="project" value="UniProtKB-KW"/>
</dbReference>
<feature type="domain" description="ABC transporter" evidence="6">
    <location>
        <begin position="8"/>
        <end position="242"/>
    </location>
</feature>
<name>A0ABY4D3W5_9BACT</name>
<dbReference type="SUPFAM" id="SSF52540">
    <property type="entry name" value="P-loop containing nucleoside triphosphate hydrolases"/>
    <property type="match status" value="1"/>
</dbReference>
<gene>
    <name evidence="7" type="ORF">MTX78_10350</name>
</gene>
<evidence type="ECO:0000313" key="8">
    <source>
        <dbReference type="Proteomes" id="UP000831113"/>
    </source>
</evidence>
<keyword evidence="4 7" id="KW-0067">ATP-binding</keyword>